<reference evidence="4" key="1">
    <citation type="submission" date="2012-02" db="EMBL/GenBank/DDBJ databases">
        <title>Genome sequencing of Giardia lamblia Genotypes A2 and B isolates (DH and GS) and comparative analysis with the genomes of Genotypes A1 and E (WB and Pig).</title>
        <authorList>
            <person name="Adam R."/>
            <person name="Dahlstrom E."/>
            <person name="Martens C."/>
            <person name="Bruno D."/>
            <person name="Barbian K."/>
            <person name="Porcella S.F."/>
            <person name="Nash T."/>
        </authorList>
    </citation>
    <scope>NUCLEOTIDE SEQUENCE</scope>
    <source>
        <strain evidence="4">GS</strain>
    </source>
</reference>
<dbReference type="VEuPathDB" id="GiardiaDB:DHA2_153026"/>
<dbReference type="EMBL" id="AHHH01000134">
    <property type="protein sequence ID" value="ESU41301.1"/>
    <property type="molecule type" value="Genomic_DNA"/>
</dbReference>
<dbReference type="VEuPathDB" id="GiardiaDB:GL50581_1212"/>
<evidence type="ECO:0000256" key="1">
    <source>
        <dbReference type="SAM" id="Coils"/>
    </source>
</evidence>
<dbReference type="AlphaFoldDB" id="V6TRF5"/>
<organism evidence="3 4">
    <name type="scientific">Giardia intestinalis</name>
    <name type="common">Giardia lamblia</name>
    <dbReference type="NCBI Taxonomy" id="5741"/>
    <lineage>
        <taxon>Eukaryota</taxon>
        <taxon>Metamonada</taxon>
        <taxon>Diplomonadida</taxon>
        <taxon>Hexamitidae</taxon>
        <taxon>Giardiinae</taxon>
        <taxon>Giardia</taxon>
    </lineage>
</organism>
<proteinExistence type="predicted"/>
<feature type="compositionally biased region" description="Low complexity" evidence="2">
    <location>
        <begin position="15"/>
        <end position="27"/>
    </location>
</feature>
<dbReference type="VEuPathDB" id="GiardiaDB:QR46_4182"/>
<reference evidence="3 4" key="2">
    <citation type="journal article" date="2013" name="Genome Biol. Evol.">
        <title>Genome sequencing of Giardia lamblia genotypes A2 and B isolates (DH and GS) and comparative analysis with the genomes of genotypes A1 and E (WB and Pig).</title>
        <authorList>
            <person name="Adam R.D."/>
            <person name="Dahlstrom E.W."/>
            <person name="Martens C.A."/>
            <person name="Bruno D.P."/>
            <person name="Barbian K.D."/>
            <person name="Ricklefs S.M."/>
            <person name="Hernandez M.M."/>
            <person name="Narla N.P."/>
            <person name="Patel R.B."/>
            <person name="Porcella S.F."/>
            <person name="Nash T.E."/>
        </authorList>
    </citation>
    <scope>NUCLEOTIDE SEQUENCE [LARGE SCALE GENOMIC DNA]</scope>
    <source>
        <strain evidence="3 4">GS</strain>
    </source>
</reference>
<protein>
    <submittedName>
        <fullName evidence="3">Uncharacterized protein</fullName>
    </submittedName>
</protein>
<evidence type="ECO:0000313" key="4">
    <source>
        <dbReference type="Proteomes" id="UP000018040"/>
    </source>
</evidence>
<dbReference type="VEuPathDB" id="GiardiaDB:GL50803_0089285"/>
<dbReference type="Proteomes" id="UP000018040">
    <property type="component" value="Unassembled WGS sequence"/>
</dbReference>
<name>V6TRF5_GIAIN</name>
<accession>V6TRF5</accession>
<feature type="coiled-coil region" evidence="1">
    <location>
        <begin position="212"/>
        <end position="239"/>
    </location>
</feature>
<keyword evidence="1" id="KW-0175">Coiled coil</keyword>
<feature type="region of interest" description="Disordered" evidence="2">
    <location>
        <begin position="88"/>
        <end position="109"/>
    </location>
</feature>
<feature type="compositionally biased region" description="Basic and acidic residues" evidence="2">
    <location>
        <begin position="95"/>
        <end position="109"/>
    </location>
</feature>
<feature type="region of interest" description="Disordered" evidence="2">
    <location>
        <begin position="291"/>
        <end position="410"/>
    </location>
</feature>
<feature type="compositionally biased region" description="Basic and acidic residues" evidence="2">
    <location>
        <begin position="303"/>
        <end position="315"/>
    </location>
</feature>
<sequence length="410" mass="45547">MCRNMSEPSKDSELQSQSSQIAGGQSSTIARLLGKDRPKDPGPQTRQQSSRSTRHKALPKEAYQNVKRSAPKLDPEVDQLLSDADALTSTGKKGVASDRPRTSDTARSKTQDFARSANLIYMEGTMTLDALNAELASGDEATARLREMLIAANQRIAQLEGQIKRIRDKTSIRAGEDISVLLEQTNAAKSITVADMLKPLAPEAPTNWELAQEKLKDKCRQLIQTLKVEREQHDEVERTLKLENLGLTRRLKYAVLRTRELEGKLKSQEKYIKDCEAAILKQHKLTENLRLRATRAGETQPSAEKEARGRSEKRTSSAPQTPKDPAASPAQEERRHNPKDNSKKSPKDVATKRAQLRKADDSTNVDSDSSFHLTPNKKPADSMGSFSDDFGYNPASKKISISDLSDDFDI</sequence>
<evidence type="ECO:0000313" key="3">
    <source>
        <dbReference type="EMBL" id="ESU41301.1"/>
    </source>
</evidence>
<feature type="region of interest" description="Disordered" evidence="2">
    <location>
        <begin position="1"/>
        <end position="74"/>
    </location>
</feature>
<evidence type="ECO:0000256" key="2">
    <source>
        <dbReference type="SAM" id="MobiDB-lite"/>
    </source>
</evidence>
<feature type="coiled-coil region" evidence="1">
    <location>
        <begin position="142"/>
        <end position="169"/>
    </location>
</feature>
<dbReference type="OrthoDB" id="10257250at2759"/>
<feature type="compositionally biased region" description="Basic and acidic residues" evidence="2">
    <location>
        <begin position="331"/>
        <end position="361"/>
    </location>
</feature>
<feature type="compositionally biased region" description="Polar residues" evidence="2">
    <location>
        <begin position="362"/>
        <end position="373"/>
    </location>
</feature>
<comment type="caution">
    <text evidence="3">The sequence shown here is derived from an EMBL/GenBank/DDBJ whole genome shotgun (WGS) entry which is preliminary data.</text>
</comment>
<gene>
    <name evidence="3" type="ORF">GSB_152254</name>
</gene>